<name>A0A0F0H1F3_LENAE</name>
<dbReference type="Pfam" id="PF13404">
    <property type="entry name" value="HTH_AsnC-type"/>
    <property type="match status" value="2"/>
</dbReference>
<dbReference type="PRINTS" id="PR00033">
    <property type="entry name" value="HTHASNC"/>
</dbReference>
<reference evidence="5 6" key="1">
    <citation type="submission" date="2015-02" db="EMBL/GenBank/DDBJ databases">
        <authorList>
            <person name="Ju K.-S."/>
            <person name="Doroghazi J.R."/>
            <person name="Metcalf W."/>
        </authorList>
    </citation>
    <scope>NUCLEOTIDE SEQUENCE [LARGE SCALE GENOMIC DNA]</scope>
    <source>
        <strain evidence="5 6">NRRL B-16140</strain>
    </source>
</reference>
<dbReference type="GO" id="GO:0005829">
    <property type="term" value="C:cytosol"/>
    <property type="evidence" value="ECO:0007669"/>
    <property type="project" value="TreeGrafter"/>
</dbReference>
<keyword evidence="6" id="KW-1185">Reference proteome</keyword>
<gene>
    <name evidence="5" type="ORF">UK23_20465</name>
</gene>
<dbReference type="InterPro" id="IPR036388">
    <property type="entry name" value="WH-like_DNA-bd_sf"/>
</dbReference>
<dbReference type="OrthoDB" id="3453230at2"/>
<feature type="domain" description="HTH asnC-type" evidence="4">
    <location>
        <begin position="169"/>
        <end position="227"/>
    </location>
</feature>
<dbReference type="Pfam" id="PF01037">
    <property type="entry name" value="AsnC_trans_reg"/>
    <property type="match status" value="1"/>
</dbReference>
<evidence type="ECO:0000313" key="5">
    <source>
        <dbReference type="EMBL" id="KJK47423.1"/>
    </source>
</evidence>
<dbReference type="STRING" id="68170.GCA_000974445_03941"/>
<sequence>MTLDDLDRAVLHALHIDGRAHFNHVAAVLGTSPQTVARRYRKLKETGALRVVGMIDARKVGQVEWFLRLGCTPDAALKVAQALAKRPDTSWVQLTSGGTEISCVIRAANAPEALLLQQLPKTPKVVSVSAHCLLRSFVGGPVGWAGRADVLTAAQTAELTPAFEPAESEVDERLVAALHQDGRATFADLAEATGWSEPTVRRRVNHLRAAGILYFDVDVDPVALGFTAMAVLWMSVRPNRLTTVAESLARQPEVALAAITTGPANVLAKVVCRDIDALYTYLTERVATIDGIERMETAPVIHTVKRAA</sequence>
<dbReference type="GO" id="GO:0043200">
    <property type="term" value="P:response to amino acid"/>
    <property type="evidence" value="ECO:0007669"/>
    <property type="project" value="TreeGrafter"/>
</dbReference>
<dbReference type="InterPro" id="IPR019887">
    <property type="entry name" value="Tscrpt_reg_AsnC/Lrp_C"/>
</dbReference>
<evidence type="ECO:0000256" key="1">
    <source>
        <dbReference type="ARBA" id="ARBA00023015"/>
    </source>
</evidence>
<keyword evidence="1" id="KW-0805">Transcription regulation</keyword>
<dbReference type="SUPFAM" id="SSF54909">
    <property type="entry name" value="Dimeric alpha+beta barrel"/>
    <property type="match status" value="1"/>
</dbReference>
<dbReference type="Gene3D" id="1.10.10.10">
    <property type="entry name" value="Winged helix-like DNA-binding domain superfamily/Winged helix DNA-binding domain"/>
    <property type="match status" value="2"/>
</dbReference>
<dbReference type="SMART" id="SM00344">
    <property type="entry name" value="HTH_ASNC"/>
    <property type="match status" value="2"/>
</dbReference>
<dbReference type="PANTHER" id="PTHR30154:SF34">
    <property type="entry name" value="TRANSCRIPTIONAL REGULATOR AZLB"/>
    <property type="match status" value="1"/>
</dbReference>
<dbReference type="Gene3D" id="3.30.70.920">
    <property type="match status" value="1"/>
</dbReference>
<dbReference type="InterPro" id="IPR036390">
    <property type="entry name" value="WH_DNA-bd_sf"/>
</dbReference>
<evidence type="ECO:0000256" key="2">
    <source>
        <dbReference type="ARBA" id="ARBA00023125"/>
    </source>
</evidence>
<dbReference type="Proteomes" id="UP000033393">
    <property type="component" value="Unassembled WGS sequence"/>
</dbReference>
<dbReference type="InterPro" id="IPR000485">
    <property type="entry name" value="AsnC-type_HTH_dom"/>
</dbReference>
<protein>
    <submittedName>
        <fullName evidence="5">AsnC family transcriptional regulator</fullName>
    </submittedName>
</protein>
<proteinExistence type="predicted"/>
<comment type="caution">
    <text evidence="5">The sequence shown here is derived from an EMBL/GenBank/DDBJ whole genome shotgun (WGS) entry which is preliminary data.</text>
</comment>
<dbReference type="PANTHER" id="PTHR30154">
    <property type="entry name" value="LEUCINE-RESPONSIVE REGULATORY PROTEIN"/>
    <property type="match status" value="1"/>
</dbReference>
<dbReference type="GO" id="GO:0043565">
    <property type="term" value="F:sequence-specific DNA binding"/>
    <property type="evidence" value="ECO:0007669"/>
    <property type="project" value="InterPro"/>
</dbReference>
<dbReference type="AlphaFoldDB" id="A0A0F0H1F3"/>
<dbReference type="PROSITE" id="PS50956">
    <property type="entry name" value="HTH_ASNC_2"/>
    <property type="match status" value="2"/>
</dbReference>
<dbReference type="RefSeq" id="WP_045313184.1">
    <property type="nucleotide sequence ID" value="NZ_JYJG01000136.1"/>
</dbReference>
<accession>A0A0F0H1F3</accession>
<dbReference type="EMBL" id="JYJG01000136">
    <property type="protein sequence ID" value="KJK47423.1"/>
    <property type="molecule type" value="Genomic_DNA"/>
</dbReference>
<feature type="domain" description="HTH asnC-type" evidence="4">
    <location>
        <begin position="3"/>
        <end position="63"/>
    </location>
</feature>
<dbReference type="SUPFAM" id="SSF46785">
    <property type="entry name" value="Winged helix' DNA-binding domain"/>
    <property type="match status" value="2"/>
</dbReference>
<keyword evidence="2" id="KW-0238">DNA-binding</keyword>
<dbReference type="CDD" id="cd00090">
    <property type="entry name" value="HTH_ARSR"/>
    <property type="match status" value="1"/>
</dbReference>
<dbReference type="InterPro" id="IPR011991">
    <property type="entry name" value="ArsR-like_HTH"/>
</dbReference>
<evidence type="ECO:0000259" key="4">
    <source>
        <dbReference type="PROSITE" id="PS50956"/>
    </source>
</evidence>
<dbReference type="InterPro" id="IPR011008">
    <property type="entry name" value="Dimeric_a/b-barrel"/>
</dbReference>
<organism evidence="5 6">
    <name type="scientific">Lentzea aerocolonigenes</name>
    <name type="common">Lechevalieria aerocolonigenes</name>
    <name type="synonym">Saccharothrix aerocolonigenes</name>
    <dbReference type="NCBI Taxonomy" id="68170"/>
    <lineage>
        <taxon>Bacteria</taxon>
        <taxon>Bacillati</taxon>
        <taxon>Actinomycetota</taxon>
        <taxon>Actinomycetes</taxon>
        <taxon>Pseudonocardiales</taxon>
        <taxon>Pseudonocardiaceae</taxon>
        <taxon>Lentzea</taxon>
    </lineage>
</organism>
<evidence type="ECO:0000313" key="6">
    <source>
        <dbReference type="Proteomes" id="UP000033393"/>
    </source>
</evidence>
<keyword evidence="3" id="KW-0804">Transcription</keyword>
<dbReference type="PATRIC" id="fig|68170.10.peg.5149"/>
<evidence type="ECO:0000256" key="3">
    <source>
        <dbReference type="ARBA" id="ARBA00023163"/>
    </source>
</evidence>
<dbReference type="InterPro" id="IPR019888">
    <property type="entry name" value="Tscrpt_reg_AsnC-like"/>
</dbReference>
<dbReference type="eggNOG" id="COG1522">
    <property type="taxonomic scope" value="Bacteria"/>
</dbReference>